<dbReference type="SMART" id="SM00906">
    <property type="entry name" value="Fungal_trans"/>
    <property type="match status" value="1"/>
</dbReference>
<evidence type="ECO:0000256" key="5">
    <source>
        <dbReference type="ARBA" id="ARBA00023125"/>
    </source>
</evidence>
<keyword evidence="6" id="KW-0804">Transcription</keyword>
<dbReference type="GO" id="GO:0043565">
    <property type="term" value="F:sequence-specific DNA binding"/>
    <property type="evidence" value="ECO:0007669"/>
    <property type="project" value="TreeGrafter"/>
</dbReference>
<reference evidence="10" key="1">
    <citation type="submission" date="2023-01" db="EMBL/GenBank/DDBJ databases">
        <title>The growth and conidiation of Purpureocillium lavendulum are regulated by nitrogen source and histone H3K14 acetylation.</title>
        <authorList>
            <person name="Tang P."/>
            <person name="Han J."/>
            <person name="Zhang C."/>
            <person name="Tang P."/>
            <person name="Qi F."/>
            <person name="Zhang K."/>
            <person name="Liang L."/>
        </authorList>
    </citation>
    <scope>NUCLEOTIDE SEQUENCE</scope>
    <source>
        <strain evidence="10">YMF1.00683</strain>
    </source>
</reference>
<protein>
    <submittedName>
        <fullName evidence="10">Phosphate transporter</fullName>
    </submittedName>
</protein>
<keyword evidence="3" id="KW-0862">Zinc</keyword>
<keyword evidence="11" id="KW-1185">Reference proteome</keyword>
<dbReference type="EMBL" id="JAQHRD010000007">
    <property type="protein sequence ID" value="KAJ6438888.1"/>
    <property type="molecule type" value="Genomic_DNA"/>
</dbReference>
<feature type="region of interest" description="Disordered" evidence="8">
    <location>
        <begin position="173"/>
        <end position="197"/>
    </location>
</feature>
<gene>
    <name evidence="10" type="ORF">O9K51_08290</name>
</gene>
<name>A0AB34FIV4_9HYPO</name>
<dbReference type="PANTHER" id="PTHR47782">
    <property type="entry name" value="ZN(II)2CYS6 TRANSCRIPTION FACTOR (EUROFUNG)-RELATED"/>
    <property type="match status" value="1"/>
</dbReference>
<evidence type="ECO:0000256" key="8">
    <source>
        <dbReference type="SAM" id="MobiDB-lite"/>
    </source>
</evidence>
<dbReference type="GO" id="GO:0006351">
    <property type="term" value="P:DNA-templated transcription"/>
    <property type="evidence" value="ECO:0007669"/>
    <property type="project" value="InterPro"/>
</dbReference>
<sequence length="794" mass="88718">MWTTQPGNGNEPLMPTRDGLDVLIEGLEESGALNSPRSTVIEPVSRLRRQLGAMRRSSQLENGALTLYHQRLQPLPQAQSQMRPRVYIDELEARVAYLEAQVQQLGQTVPDGNDTANRDHTITRTGNESATDRPHPDLVHLEVGGDAHFLGTSSGMYLARSVLESAGQNRIEFNTGESGSLTEESQQNDDASDDSELNYRRECPLPAKSTTKSLLDVFFSQFHVQYPILNQEDFHEEITSLYGQHETGQRDIDDPWTIFMLSMVLSIALHLVSRGNSQSRAMAESYRLNAMSQLGAIMKSRHHRTLQCLLLLLLSSVLNSKSAPMWYISGLCMRMCIDLGYHSEHTIQQPVTQQASVDMDMKRRLFWVTYSLDRSLATTLGRPFFISDEEVDVKLPDLSLSPSARVKSVHWLRLQCLQSEIVRLVYSPLIASTQSAEQASGHAVWRDDMTSKLAAWDEESQHLADSNGHNMEWWRYCYHNAMLMLHRPLSRSSLSSSESPMASYRAAKYMVHHSFIGVHRALAGFTWLDLHTQLTCGLTLLFLVLNDSGVRAEAQKDWLSFKSCIVEWETVLEKLGSRWGRMHRAKHVLTKIANAALDIVEGGLGRGGLQNHRQQALGDLTMNSTHQLGSPAAHRRASGRQAAVSGLFAPGTSRPVGLRKSKPARTGSCATAEPQHPRSEETSPWQVSGSVMPEQPMPYDLWHGARQQQNLSAFNEASTLSYLLADDNWQANELNASQPYRGGYDHALGFESFGLDFQGSMTGLMDAAVTDSVLNFLEPVDMDFSARTQQEPLD</sequence>
<dbReference type="InterPro" id="IPR007219">
    <property type="entry name" value="XnlR_reg_dom"/>
</dbReference>
<organism evidence="10 11">
    <name type="scientific">Purpureocillium lavendulum</name>
    <dbReference type="NCBI Taxonomy" id="1247861"/>
    <lineage>
        <taxon>Eukaryota</taxon>
        <taxon>Fungi</taxon>
        <taxon>Dikarya</taxon>
        <taxon>Ascomycota</taxon>
        <taxon>Pezizomycotina</taxon>
        <taxon>Sordariomycetes</taxon>
        <taxon>Hypocreomycetidae</taxon>
        <taxon>Hypocreales</taxon>
        <taxon>Ophiocordycipitaceae</taxon>
        <taxon>Purpureocillium</taxon>
    </lineage>
</organism>
<keyword evidence="2" id="KW-0479">Metal-binding</keyword>
<dbReference type="GO" id="GO:0000981">
    <property type="term" value="F:DNA-binding transcription factor activity, RNA polymerase II-specific"/>
    <property type="evidence" value="ECO:0007669"/>
    <property type="project" value="TreeGrafter"/>
</dbReference>
<keyword evidence="7" id="KW-0539">Nucleus</keyword>
<keyword evidence="5" id="KW-0238">DNA-binding</keyword>
<feature type="region of interest" description="Disordered" evidence="8">
    <location>
        <begin position="623"/>
        <end position="689"/>
    </location>
</feature>
<evidence type="ECO:0000256" key="4">
    <source>
        <dbReference type="ARBA" id="ARBA00023015"/>
    </source>
</evidence>
<dbReference type="GO" id="GO:0045944">
    <property type="term" value="P:positive regulation of transcription by RNA polymerase II"/>
    <property type="evidence" value="ECO:0007669"/>
    <property type="project" value="TreeGrafter"/>
</dbReference>
<feature type="compositionally biased region" description="Polar residues" evidence="8">
    <location>
        <begin position="173"/>
        <end position="185"/>
    </location>
</feature>
<accession>A0AB34FIV4</accession>
<comment type="caution">
    <text evidence="10">The sequence shown here is derived from an EMBL/GenBank/DDBJ whole genome shotgun (WGS) entry which is preliminary data.</text>
</comment>
<feature type="domain" description="Xylanolytic transcriptional activator regulatory" evidence="9">
    <location>
        <begin position="325"/>
        <end position="402"/>
    </location>
</feature>
<comment type="subcellular location">
    <subcellularLocation>
        <location evidence="1">Nucleus</location>
    </subcellularLocation>
</comment>
<dbReference type="CDD" id="cd12148">
    <property type="entry name" value="fungal_TF_MHR"/>
    <property type="match status" value="1"/>
</dbReference>
<evidence type="ECO:0000256" key="6">
    <source>
        <dbReference type="ARBA" id="ARBA00023163"/>
    </source>
</evidence>
<evidence type="ECO:0000259" key="9">
    <source>
        <dbReference type="SMART" id="SM00906"/>
    </source>
</evidence>
<proteinExistence type="predicted"/>
<evidence type="ECO:0000256" key="2">
    <source>
        <dbReference type="ARBA" id="ARBA00022723"/>
    </source>
</evidence>
<keyword evidence="4" id="KW-0805">Transcription regulation</keyword>
<dbReference type="GO" id="GO:0008270">
    <property type="term" value="F:zinc ion binding"/>
    <property type="evidence" value="ECO:0007669"/>
    <property type="project" value="InterPro"/>
</dbReference>
<evidence type="ECO:0000313" key="10">
    <source>
        <dbReference type="EMBL" id="KAJ6438888.1"/>
    </source>
</evidence>
<evidence type="ECO:0000313" key="11">
    <source>
        <dbReference type="Proteomes" id="UP001163105"/>
    </source>
</evidence>
<feature type="region of interest" description="Disordered" evidence="8">
    <location>
        <begin position="108"/>
        <end position="135"/>
    </location>
</feature>
<dbReference type="Pfam" id="PF04082">
    <property type="entry name" value="Fungal_trans"/>
    <property type="match status" value="1"/>
</dbReference>
<dbReference type="CDD" id="cd14723">
    <property type="entry name" value="ZIP_Ppr1"/>
    <property type="match status" value="1"/>
</dbReference>
<feature type="compositionally biased region" description="Acidic residues" evidence="8">
    <location>
        <begin position="186"/>
        <end position="196"/>
    </location>
</feature>
<dbReference type="Proteomes" id="UP001163105">
    <property type="component" value="Unassembled WGS sequence"/>
</dbReference>
<evidence type="ECO:0000256" key="1">
    <source>
        <dbReference type="ARBA" id="ARBA00004123"/>
    </source>
</evidence>
<dbReference type="InterPro" id="IPR052202">
    <property type="entry name" value="Yeast_MetPath_Reg"/>
</dbReference>
<dbReference type="GO" id="GO:0005634">
    <property type="term" value="C:nucleus"/>
    <property type="evidence" value="ECO:0007669"/>
    <property type="project" value="UniProtKB-SubCell"/>
</dbReference>
<dbReference type="AlphaFoldDB" id="A0AB34FIV4"/>
<dbReference type="PANTHER" id="PTHR47782:SF1">
    <property type="entry name" value="PYRIMIDINE PATHWAY REGULATORY PROTEIN 1"/>
    <property type="match status" value="1"/>
</dbReference>
<evidence type="ECO:0000256" key="7">
    <source>
        <dbReference type="ARBA" id="ARBA00023242"/>
    </source>
</evidence>
<evidence type="ECO:0000256" key="3">
    <source>
        <dbReference type="ARBA" id="ARBA00022833"/>
    </source>
</evidence>